<feature type="transmembrane region" description="Helical" evidence="8">
    <location>
        <begin position="12"/>
        <end position="35"/>
    </location>
</feature>
<evidence type="ECO:0000256" key="3">
    <source>
        <dbReference type="ARBA" id="ARBA00022448"/>
    </source>
</evidence>
<feature type="transmembrane region" description="Helical" evidence="8">
    <location>
        <begin position="328"/>
        <end position="354"/>
    </location>
</feature>
<evidence type="ECO:0000256" key="7">
    <source>
        <dbReference type="ARBA" id="ARBA00023136"/>
    </source>
</evidence>
<protein>
    <submittedName>
        <fullName evidence="9">Germination protein</fullName>
    </submittedName>
</protein>
<sequence length="365" mass="40451">MQATEKITGNQLSFLLFTFIISTNLLTAPSFMVMFGKQDAWLSALLAPITGIVSIFVMIELAKRYPGETITQYSSKILGKGLGKLVTANYIYYWFISISTITMQHTGFISTLLLPTSPAIIISLTFILLCGLAAHLGIEVIARSNEFLTVLLLVFLIPLLILTVMEANFQEIKPILNGGVYHVLQGAVNPAGGFMNQLFILGWLLPYLNQMKAARKVSFIALTGITLLSVSIVMLTIMIFGPLTSKLTFSFLSVVQYIGIEGSFERLEAIAVSTWVIGCFVKVSVSIFILSLCVSHLFELRNYRSLIFPLSLLSLIGAFWIFKNSAELLNYLIYTFPLLAFINQSLLPLLLLIIDSTKKKMSLSQ</sequence>
<feature type="transmembrane region" description="Helical" evidence="8">
    <location>
        <begin position="147"/>
        <end position="167"/>
    </location>
</feature>
<dbReference type="NCBIfam" id="TIGR00912">
    <property type="entry name" value="2A0309"/>
    <property type="match status" value="1"/>
</dbReference>
<dbReference type="PANTHER" id="PTHR34975">
    <property type="entry name" value="SPORE GERMINATION PROTEIN A2"/>
    <property type="match status" value="1"/>
</dbReference>
<name>A0ABQ6GAE4_9BACL</name>
<comment type="subcellular location">
    <subcellularLocation>
        <location evidence="1">Membrane</location>
        <topology evidence="1">Multi-pass membrane protein</topology>
    </subcellularLocation>
</comment>
<feature type="transmembrane region" description="Helical" evidence="8">
    <location>
        <begin position="90"/>
        <end position="113"/>
    </location>
</feature>
<evidence type="ECO:0000256" key="6">
    <source>
        <dbReference type="ARBA" id="ARBA00022989"/>
    </source>
</evidence>
<evidence type="ECO:0000256" key="1">
    <source>
        <dbReference type="ARBA" id="ARBA00004141"/>
    </source>
</evidence>
<organism evidence="9 10">
    <name type="scientific">Paenibacillus glycanilyticus</name>
    <dbReference type="NCBI Taxonomy" id="126569"/>
    <lineage>
        <taxon>Bacteria</taxon>
        <taxon>Bacillati</taxon>
        <taxon>Bacillota</taxon>
        <taxon>Bacilli</taxon>
        <taxon>Bacillales</taxon>
        <taxon>Paenibacillaceae</taxon>
        <taxon>Paenibacillus</taxon>
    </lineage>
</organism>
<comment type="caution">
    <text evidence="9">The sequence shown here is derived from an EMBL/GenBank/DDBJ whole genome shotgun (WGS) entry which is preliminary data.</text>
</comment>
<evidence type="ECO:0000313" key="10">
    <source>
        <dbReference type="Proteomes" id="UP001157114"/>
    </source>
</evidence>
<feature type="transmembrane region" description="Helical" evidence="8">
    <location>
        <begin position="272"/>
        <end position="294"/>
    </location>
</feature>
<accession>A0ABQ6GAE4</accession>
<feature type="transmembrane region" description="Helical" evidence="8">
    <location>
        <begin position="187"/>
        <end position="205"/>
    </location>
</feature>
<feature type="transmembrane region" description="Helical" evidence="8">
    <location>
        <begin position="306"/>
        <end position="322"/>
    </location>
</feature>
<dbReference type="RefSeq" id="WP_284238634.1">
    <property type="nucleotide sequence ID" value="NZ_BSSQ01000010.1"/>
</dbReference>
<feature type="transmembrane region" description="Helical" evidence="8">
    <location>
        <begin position="119"/>
        <end position="138"/>
    </location>
</feature>
<feature type="transmembrane region" description="Helical" evidence="8">
    <location>
        <begin position="41"/>
        <end position="62"/>
    </location>
</feature>
<feature type="transmembrane region" description="Helical" evidence="8">
    <location>
        <begin position="217"/>
        <end position="240"/>
    </location>
</feature>
<evidence type="ECO:0000256" key="2">
    <source>
        <dbReference type="ARBA" id="ARBA00007998"/>
    </source>
</evidence>
<dbReference type="Proteomes" id="UP001157114">
    <property type="component" value="Unassembled WGS sequence"/>
</dbReference>
<dbReference type="EMBL" id="BSSQ01000010">
    <property type="protein sequence ID" value="GLX67873.1"/>
    <property type="molecule type" value="Genomic_DNA"/>
</dbReference>
<dbReference type="InterPro" id="IPR004761">
    <property type="entry name" value="Spore_GerAB"/>
</dbReference>
<reference evidence="9 10" key="1">
    <citation type="submission" date="2023-03" db="EMBL/GenBank/DDBJ databases">
        <title>Draft genome sequence of the bacteria which degrade cell wall of Tricholomamatutake.</title>
        <authorList>
            <person name="Konishi Y."/>
            <person name="Fukuta Y."/>
            <person name="Shirasaka N."/>
        </authorList>
    </citation>
    <scope>NUCLEOTIDE SEQUENCE [LARGE SCALE GENOMIC DNA]</scope>
    <source>
        <strain evidence="10">mu1</strain>
    </source>
</reference>
<dbReference type="Pfam" id="PF03845">
    <property type="entry name" value="Spore_permease"/>
    <property type="match status" value="1"/>
</dbReference>
<keyword evidence="4" id="KW-0309">Germination</keyword>
<dbReference type="PANTHER" id="PTHR34975:SF2">
    <property type="entry name" value="SPORE GERMINATION PROTEIN A2"/>
    <property type="match status" value="1"/>
</dbReference>
<evidence type="ECO:0000256" key="5">
    <source>
        <dbReference type="ARBA" id="ARBA00022692"/>
    </source>
</evidence>
<evidence type="ECO:0000256" key="8">
    <source>
        <dbReference type="SAM" id="Phobius"/>
    </source>
</evidence>
<evidence type="ECO:0000256" key="4">
    <source>
        <dbReference type="ARBA" id="ARBA00022544"/>
    </source>
</evidence>
<proteinExistence type="inferred from homology"/>
<keyword evidence="3" id="KW-0813">Transport</keyword>
<evidence type="ECO:0000313" key="9">
    <source>
        <dbReference type="EMBL" id="GLX67873.1"/>
    </source>
</evidence>
<keyword evidence="5 8" id="KW-0812">Transmembrane</keyword>
<gene>
    <name evidence="9" type="ORF">MU1_22180</name>
</gene>
<keyword evidence="7 8" id="KW-0472">Membrane</keyword>
<keyword evidence="10" id="KW-1185">Reference proteome</keyword>
<comment type="similarity">
    <text evidence="2">Belongs to the amino acid-polyamine-organocation (APC) superfamily. Spore germination protein (SGP) (TC 2.A.3.9) family.</text>
</comment>
<keyword evidence="6 8" id="KW-1133">Transmembrane helix</keyword>